<evidence type="ECO:0000259" key="14">
    <source>
        <dbReference type="Pfam" id="PF22776"/>
    </source>
</evidence>
<evidence type="ECO:0000256" key="8">
    <source>
        <dbReference type="ARBA" id="ARBA00022958"/>
    </source>
</evidence>
<dbReference type="GO" id="GO:0015079">
    <property type="term" value="F:potassium ion transmembrane transporter activity"/>
    <property type="evidence" value="ECO:0007669"/>
    <property type="project" value="UniProtKB-UniRule"/>
</dbReference>
<dbReference type="InterPro" id="IPR023051">
    <property type="entry name" value="Kup"/>
</dbReference>
<evidence type="ECO:0000256" key="9">
    <source>
        <dbReference type="ARBA" id="ARBA00022989"/>
    </source>
</evidence>
<sequence>MRSSAAPEAAGDHPAADRKLVLTALGVVFGDISTSPLYALRECFSPDHGIGVNSENVLGLLSLILWSLILVISVKYVTLVLRADNRGEGGVLALSTLLSNASRDWRVWGPISAVGLFGAALFFGDGFITPAISVLSAMEGLTVATPQLEHFVVPGAMLILFLLFLMQKRGTGAMGRLFGPITLVWLATLALLGVRWIVTEPGVLLAINPVHAVMFFVHNGVAGFLVLASVFLAITGGEALYADMGHFGRSPIRRGWFWIVLPALVLNYFGQGALLLQNPSAISNPFYLLAPSWLLPLLIMLATAATVIASQAVISGVFSVTRQALNLGYLPRLRIEHSSEHEIGQVYVPMVNWVLFIGTMTLVLAYQSSSALAGAYGIAISSTMLIDGILVIMLLKVRKEPHYRFYIAVLAFIVAIEFAFFAANTFKLDDGGWLPVAAAVVVYILMSTWQEGRRTLNWLIAREQMPVHDFLALLQKDPPHIVEGTAVYLASEAGGMPRALLNNLRFNRVLHERNILLTFVRPESPYVAPEERIEVQTLAPNLCRVIARYGFMETPNVVATLRAAEEKGIEYQAESTVYVVGRENPVFAIGSGMPLWRKRLFAFMGRNSQLAAIHFGVPTHRLLEVSSLVKL</sequence>
<feature type="transmembrane region" description="Helical" evidence="12">
    <location>
        <begin position="20"/>
        <end position="40"/>
    </location>
</feature>
<keyword evidence="3 12" id="KW-0813">Transport</keyword>
<dbReference type="AlphaFoldDB" id="A0A841HR28"/>
<name>A0A841HR28_9GAMM</name>
<dbReference type="Pfam" id="PF22776">
    <property type="entry name" value="K_trans_C"/>
    <property type="match status" value="1"/>
</dbReference>
<evidence type="ECO:0000256" key="6">
    <source>
        <dbReference type="ARBA" id="ARBA00022692"/>
    </source>
</evidence>
<dbReference type="InterPro" id="IPR053952">
    <property type="entry name" value="K_trans_C"/>
</dbReference>
<keyword evidence="5 12" id="KW-0633">Potassium transport</keyword>
<comment type="caution">
    <text evidence="15">The sequence shown here is derived from an EMBL/GenBank/DDBJ whole genome shotgun (WGS) entry which is preliminary data.</text>
</comment>
<feature type="domain" description="K+ potassium transporter integral membrane" evidence="13">
    <location>
        <begin position="21"/>
        <end position="471"/>
    </location>
</feature>
<dbReference type="Pfam" id="PF02705">
    <property type="entry name" value="K_trans"/>
    <property type="match status" value="1"/>
</dbReference>
<keyword evidence="4 12" id="KW-1003">Cell membrane</keyword>
<dbReference type="EMBL" id="JACHHZ010000005">
    <property type="protein sequence ID" value="MBB6095084.1"/>
    <property type="molecule type" value="Genomic_DNA"/>
</dbReference>
<evidence type="ECO:0000256" key="10">
    <source>
        <dbReference type="ARBA" id="ARBA00023065"/>
    </source>
</evidence>
<comment type="catalytic activity">
    <reaction evidence="12">
        <text>K(+)(in) + H(+)(in) = K(+)(out) + H(+)(out)</text>
        <dbReference type="Rhea" id="RHEA:28490"/>
        <dbReference type="ChEBI" id="CHEBI:15378"/>
        <dbReference type="ChEBI" id="CHEBI:29103"/>
    </reaction>
</comment>
<dbReference type="InterPro" id="IPR003855">
    <property type="entry name" value="K+_transporter"/>
</dbReference>
<feature type="transmembrane region" description="Helical" evidence="12">
    <location>
        <begin position="148"/>
        <end position="165"/>
    </location>
</feature>
<gene>
    <name evidence="12" type="primary">kup</name>
    <name evidence="15" type="ORF">HNQ60_003974</name>
</gene>
<evidence type="ECO:0000256" key="11">
    <source>
        <dbReference type="ARBA" id="ARBA00023136"/>
    </source>
</evidence>
<dbReference type="GO" id="GO:0015293">
    <property type="term" value="F:symporter activity"/>
    <property type="evidence" value="ECO:0007669"/>
    <property type="project" value="UniProtKB-UniRule"/>
</dbReference>
<dbReference type="Proteomes" id="UP000588068">
    <property type="component" value="Unassembled WGS sequence"/>
</dbReference>
<evidence type="ECO:0000256" key="7">
    <source>
        <dbReference type="ARBA" id="ARBA00022847"/>
    </source>
</evidence>
<evidence type="ECO:0000256" key="2">
    <source>
        <dbReference type="ARBA" id="ARBA00007019"/>
    </source>
</evidence>
<evidence type="ECO:0000256" key="5">
    <source>
        <dbReference type="ARBA" id="ARBA00022538"/>
    </source>
</evidence>
<evidence type="ECO:0000313" key="15">
    <source>
        <dbReference type="EMBL" id="MBB6095084.1"/>
    </source>
</evidence>
<keyword evidence="6 12" id="KW-0812">Transmembrane</keyword>
<keyword evidence="7 12" id="KW-0769">Symport</keyword>
<dbReference type="InterPro" id="IPR053951">
    <property type="entry name" value="K_trans_N"/>
</dbReference>
<comment type="subcellular location">
    <subcellularLocation>
        <location evidence="12">Cell membrane</location>
        <topology evidence="12">Multi-pass membrane protein</topology>
    </subcellularLocation>
    <subcellularLocation>
        <location evidence="1">Membrane</location>
        <topology evidence="1">Multi-pass membrane protein</topology>
    </subcellularLocation>
</comment>
<dbReference type="PANTHER" id="PTHR30540">
    <property type="entry name" value="OSMOTIC STRESS POTASSIUM TRANSPORTER"/>
    <property type="match status" value="1"/>
</dbReference>
<proteinExistence type="inferred from homology"/>
<feature type="transmembrane region" description="Helical" evidence="12">
    <location>
        <begin position="346"/>
        <end position="366"/>
    </location>
</feature>
<protein>
    <recommendedName>
        <fullName evidence="12">Probable potassium transport system protein Kup</fullName>
    </recommendedName>
</protein>
<evidence type="ECO:0000256" key="1">
    <source>
        <dbReference type="ARBA" id="ARBA00004141"/>
    </source>
</evidence>
<evidence type="ECO:0000256" key="12">
    <source>
        <dbReference type="HAMAP-Rule" id="MF_01522"/>
    </source>
</evidence>
<dbReference type="HAMAP" id="MF_01522">
    <property type="entry name" value="Kup"/>
    <property type="match status" value="1"/>
</dbReference>
<feature type="transmembrane region" description="Helical" evidence="12">
    <location>
        <begin position="107"/>
        <end position="128"/>
    </location>
</feature>
<feature type="domain" description="K+ potassium transporter C-terminal" evidence="14">
    <location>
        <begin position="484"/>
        <end position="629"/>
    </location>
</feature>
<keyword evidence="8 12" id="KW-0630">Potassium</keyword>
<keyword evidence="11 12" id="KW-0472">Membrane</keyword>
<accession>A0A841HR28</accession>
<evidence type="ECO:0000259" key="13">
    <source>
        <dbReference type="Pfam" id="PF02705"/>
    </source>
</evidence>
<feature type="transmembrane region" description="Helical" evidence="12">
    <location>
        <begin position="60"/>
        <end position="81"/>
    </location>
</feature>
<organism evidence="15 16">
    <name type="scientific">Povalibacter uvarum</name>
    <dbReference type="NCBI Taxonomy" id="732238"/>
    <lineage>
        <taxon>Bacteria</taxon>
        <taxon>Pseudomonadati</taxon>
        <taxon>Pseudomonadota</taxon>
        <taxon>Gammaproteobacteria</taxon>
        <taxon>Steroidobacterales</taxon>
        <taxon>Steroidobacteraceae</taxon>
        <taxon>Povalibacter</taxon>
    </lineage>
</organism>
<keyword evidence="9 12" id="KW-1133">Transmembrane helix</keyword>
<evidence type="ECO:0000256" key="3">
    <source>
        <dbReference type="ARBA" id="ARBA00022448"/>
    </source>
</evidence>
<keyword evidence="10 12" id="KW-0406">Ion transport</keyword>
<dbReference type="PANTHER" id="PTHR30540:SF79">
    <property type="entry name" value="LOW AFFINITY POTASSIUM TRANSPORT SYSTEM PROTEIN KUP"/>
    <property type="match status" value="1"/>
</dbReference>
<feature type="transmembrane region" description="Helical" evidence="12">
    <location>
        <begin position="297"/>
        <end position="325"/>
    </location>
</feature>
<dbReference type="GO" id="GO:0005886">
    <property type="term" value="C:plasma membrane"/>
    <property type="evidence" value="ECO:0007669"/>
    <property type="project" value="UniProtKB-SubCell"/>
</dbReference>
<evidence type="ECO:0000313" key="16">
    <source>
        <dbReference type="Proteomes" id="UP000588068"/>
    </source>
</evidence>
<reference evidence="15 16" key="1">
    <citation type="submission" date="2020-08" db="EMBL/GenBank/DDBJ databases">
        <title>Genomic Encyclopedia of Type Strains, Phase IV (KMG-IV): sequencing the most valuable type-strain genomes for metagenomic binning, comparative biology and taxonomic classification.</title>
        <authorList>
            <person name="Goeker M."/>
        </authorList>
    </citation>
    <scope>NUCLEOTIDE SEQUENCE [LARGE SCALE GENOMIC DNA]</scope>
    <source>
        <strain evidence="15 16">DSM 26723</strain>
    </source>
</reference>
<feature type="transmembrane region" description="Helical" evidence="12">
    <location>
        <begin position="432"/>
        <end position="449"/>
    </location>
</feature>
<feature type="transmembrane region" description="Helical" evidence="12">
    <location>
        <begin position="405"/>
        <end position="426"/>
    </location>
</feature>
<evidence type="ECO:0000256" key="4">
    <source>
        <dbReference type="ARBA" id="ARBA00022475"/>
    </source>
</evidence>
<feature type="transmembrane region" description="Helical" evidence="12">
    <location>
        <begin position="210"/>
        <end position="234"/>
    </location>
</feature>
<feature type="transmembrane region" description="Helical" evidence="12">
    <location>
        <begin position="177"/>
        <end position="198"/>
    </location>
</feature>
<comment type="similarity">
    <text evidence="2 12">Belongs to the HAK/KUP transporter (TC 2.A.72) family.</text>
</comment>
<dbReference type="RefSeq" id="WP_184334493.1">
    <property type="nucleotide sequence ID" value="NZ_JACHHZ010000005.1"/>
</dbReference>
<feature type="transmembrane region" description="Helical" evidence="12">
    <location>
        <begin position="372"/>
        <end position="393"/>
    </location>
</feature>
<comment type="function">
    <text evidence="12">Transport of potassium into the cell. Likely operates as a K(+):H(+) symporter.</text>
</comment>
<keyword evidence="16" id="KW-1185">Reference proteome</keyword>
<feature type="transmembrane region" description="Helical" evidence="12">
    <location>
        <begin position="255"/>
        <end position="277"/>
    </location>
</feature>